<dbReference type="Pfam" id="PF01607">
    <property type="entry name" value="CBM_14"/>
    <property type="match status" value="2"/>
</dbReference>
<dbReference type="Proteomes" id="UP001347796">
    <property type="component" value="Unassembled WGS sequence"/>
</dbReference>
<keyword evidence="1" id="KW-0147">Chitin-binding</keyword>
<dbReference type="GO" id="GO:0005576">
    <property type="term" value="C:extracellular region"/>
    <property type="evidence" value="ECO:0007669"/>
    <property type="project" value="InterPro"/>
</dbReference>
<evidence type="ECO:0000256" key="6">
    <source>
        <dbReference type="SAM" id="SignalP"/>
    </source>
</evidence>
<dbReference type="SUPFAM" id="SSF57625">
    <property type="entry name" value="Invertebrate chitin-binding proteins"/>
    <property type="match status" value="2"/>
</dbReference>
<dbReference type="EMBL" id="JAZGQO010000002">
    <property type="protein sequence ID" value="KAK6190055.1"/>
    <property type="molecule type" value="Genomic_DNA"/>
</dbReference>
<feature type="domain" description="Chitin-binding type-2" evidence="7">
    <location>
        <begin position="25"/>
        <end position="70"/>
    </location>
</feature>
<gene>
    <name evidence="8" type="ORF">SNE40_001997</name>
</gene>
<proteinExistence type="predicted"/>
<evidence type="ECO:0000256" key="4">
    <source>
        <dbReference type="ARBA" id="ARBA00023157"/>
    </source>
</evidence>
<evidence type="ECO:0000313" key="9">
    <source>
        <dbReference type="Proteomes" id="UP001347796"/>
    </source>
</evidence>
<dbReference type="InterPro" id="IPR036508">
    <property type="entry name" value="Chitin-bd_dom_sf"/>
</dbReference>
<keyword evidence="2 6" id="KW-0732">Signal</keyword>
<evidence type="ECO:0000256" key="3">
    <source>
        <dbReference type="ARBA" id="ARBA00022737"/>
    </source>
</evidence>
<evidence type="ECO:0000256" key="2">
    <source>
        <dbReference type="ARBA" id="ARBA00022729"/>
    </source>
</evidence>
<sequence length="134" mass="14458">MGNLRGTVCAVLCLIGLIAHTIGQDPNCPEEYGYFADPSNMAAFYQCDRGISVWVECANGTLFDSTVGNCIATETHVSTHGIVCPEPDGLFQLSGDCSRFLACVNNVAHVMDCPEGTLYNRIQQWCGEPENSSC</sequence>
<keyword evidence="5" id="KW-0325">Glycoprotein</keyword>
<dbReference type="InterPro" id="IPR002557">
    <property type="entry name" value="Chitin-bd_dom"/>
</dbReference>
<keyword evidence="4" id="KW-1015">Disulfide bond</keyword>
<feature type="domain" description="Chitin-binding type-2" evidence="7">
    <location>
        <begin position="81"/>
        <end position="134"/>
    </location>
</feature>
<dbReference type="AlphaFoldDB" id="A0AAN8Q2E2"/>
<feature type="signal peptide" evidence="6">
    <location>
        <begin position="1"/>
        <end position="23"/>
    </location>
</feature>
<accession>A0AAN8Q2E2</accession>
<dbReference type="SMART" id="SM00494">
    <property type="entry name" value="ChtBD2"/>
    <property type="match status" value="2"/>
</dbReference>
<dbReference type="PROSITE" id="PS50940">
    <property type="entry name" value="CHIT_BIND_II"/>
    <property type="match status" value="2"/>
</dbReference>
<dbReference type="PANTHER" id="PTHR23301:SF0">
    <property type="entry name" value="CHITIN-BINDING TYPE-2 DOMAIN-CONTAINING PROTEIN-RELATED"/>
    <property type="match status" value="1"/>
</dbReference>
<protein>
    <recommendedName>
        <fullName evidence="7">Chitin-binding type-2 domain-containing protein</fullName>
    </recommendedName>
</protein>
<reference evidence="8 9" key="1">
    <citation type="submission" date="2024-01" db="EMBL/GenBank/DDBJ databases">
        <title>The genome of the rayed Mediterranean limpet Patella caerulea (Linnaeus, 1758).</title>
        <authorList>
            <person name="Anh-Thu Weber A."/>
            <person name="Halstead-Nussloch G."/>
        </authorList>
    </citation>
    <scope>NUCLEOTIDE SEQUENCE [LARGE SCALE GENOMIC DNA]</scope>
    <source>
        <strain evidence="8">AATW-2023a</strain>
        <tissue evidence="8">Whole specimen</tissue>
    </source>
</reference>
<organism evidence="8 9">
    <name type="scientific">Patella caerulea</name>
    <name type="common">Rayed Mediterranean limpet</name>
    <dbReference type="NCBI Taxonomy" id="87958"/>
    <lineage>
        <taxon>Eukaryota</taxon>
        <taxon>Metazoa</taxon>
        <taxon>Spiralia</taxon>
        <taxon>Lophotrochozoa</taxon>
        <taxon>Mollusca</taxon>
        <taxon>Gastropoda</taxon>
        <taxon>Patellogastropoda</taxon>
        <taxon>Patelloidea</taxon>
        <taxon>Patellidae</taxon>
        <taxon>Patella</taxon>
    </lineage>
</organism>
<dbReference type="PANTHER" id="PTHR23301">
    <property type="entry name" value="CHITIN BINDING PERITROPHIN-A"/>
    <property type="match status" value="1"/>
</dbReference>
<evidence type="ECO:0000256" key="1">
    <source>
        <dbReference type="ARBA" id="ARBA00022669"/>
    </source>
</evidence>
<dbReference type="Gene3D" id="2.170.140.10">
    <property type="entry name" value="Chitin binding domain"/>
    <property type="match status" value="2"/>
</dbReference>
<evidence type="ECO:0000259" key="7">
    <source>
        <dbReference type="PROSITE" id="PS50940"/>
    </source>
</evidence>
<keyword evidence="9" id="KW-1185">Reference proteome</keyword>
<dbReference type="InterPro" id="IPR051940">
    <property type="entry name" value="Chitin_bind-dev_reg"/>
</dbReference>
<comment type="caution">
    <text evidence="8">The sequence shown here is derived from an EMBL/GenBank/DDBJ whole genome shotgun (WGS) entry which is preliminary data.</text>
</comment>
<keyword evidence="3" id="KW-0677">Repeat</keyword>
<evidence type="ECO:0000313" key="8">
    <source>
        <dbReference type="EMBL" id="KAK6190055.1"/>
    </source>
</evidence>
<evidence type="ECO:0000256" key="5">
    <source>
        <dbReference type="ARBA" id="ARBA00023180"/>
    </source>
</evidence>
<feature type="chain" id="PRO_5043037052" description="Chitin-binding type-2 domain-containing protein" evidence="6">
    <location>
        <begin position="24"/>
        <end position="134"/>
    </location>
</feature>
<name>A0AAN8Q2E2_PATCE</name>
<dbReference type="GO" id="GO:0008061">
    <property type="term" value="F:chitin binding"/>
    <property type="evidence" value="ECO:0007669"/>
    <property type="project" value="UniProtKB-KW"/>
</dbReference>